<organism evidence="2 3">
    <name type="scientific">Armillaria tabescens</name>
    <name type="common">Ringless honey mushroom</name>
    <name type="synonym">Agaricus tabescens</name>
    <dbReference type="NCBI Taxonomy" id="1929756"/>
    <lineage>
        <taxon>Eukaryota</taxon>
        <taxon>Fungi</taxon>
        <taxon>Dikarya</taxon>
        <taxon>Basidiomycota</taxon>
        <taxon>Agaricomycotina</taxon>
        <taxon>Agaricomycetes</taxon>
        <taxon>Agaricomycetidae</taxon>
        <taxon>Agaricales</taxon>
        <taxon>Marasmiineae</taxon>
        <taxon>Physalacriaceae</taxon>
        <taxon>Desarmillaria</taxon>
    </lineage>
</organism>
<dbReference type="EMBL" id="JAUEPS010000088">
    <property type="protein sequence ID" value="KAK0439280.1"/>
    <property type="molecule type" value="Genomic_DNA"/>
</dbReference>
<reference evidence="2" key="1">
    <citation type="submission" date="2023-06" db="EMBL/GenBank/DDBJ databases">
        <authorList>
            <consortium name="Lawrence Berkeley National Laboratory"/>
            <person name="Ahrendt S."/>
            <person name="Sahu N."/>
            <person name="Indic B."/>
            <person name="Wong-Bajracharya J."/>
            <person name="Merenyi Z."/>
            <person name="Ke H.-M."/>
            <person name="Monk M."/>
            <person name="Kocsube S."/>
            <person name="Drula E."/>
            <person name="Lipzen A."/>
            <person name="Balint B."/>
            <person name="Henrissat B."/>
            <person name="Andreopoulos B."/>
            <person name="Martin F.M."/>
            <person name="Harder C.B."/>
            <person name="Rigling D."/>
            <person name="Ford K.L."/>
            <person name="Foster G.D."/>
            <person name="Pangilinan J."/>
            <person name="Papanicolaou A."/>
            <person name="Barry K."/>
            <person name="LaButti K."/>
            <person name="Viragh M."/>
            <person name="Koriabine M."/>
            <person name="Yan M."/>
            <person name="Riley R."/>
            <person name="Champramary S."/>
            <person name="Plett K.L."/>
            <person name="Tsai I.J."/>
            <person name="Slot J."/>
            <person name="Sipos G."/>
            <person name="Plett J."/>
            <person name="Nagy L.G."/>
            <person name="Grigoriev I.V."/>
        </authorList>
    </citation>
    <scope>NUCLEOTIDE SEQUENCE</scope>
    <source>
        <strain evidence="2">CCBAS 213</strain>
    </source>
</reference>
<protein>
    <submittedName>
        <fullName evidence="2">Uncharacterized protein</fullName>
    </submittedName>
</protein>
<dbReference type="Proteomes" id="UP001175211">
    <property type="component" value="Unassembled WGS sequence"/>
</dbReference>
<feature type="region of interest" description="Disordered" evidence="1">
    <location>
        <begin position="20"/>
        <end position="83"/>
    </location>
</feature>
<evidence type="ECO:0000313" key="3">
    <source>
        <dbReference type="Proteomes" id="UP001175211"/>
    </source>
</evidence>
<keyword evidence="3" id="KW-1185">Reference proteome</keyword>
<evidence type="ECO:0000313" key="2">
    <source>
        <dbReference type="EMBL" id="KAK0439280.1"/>
    </source>
</evidence>
<feature type="compositionally biased region" description="Basic residues" evidence="1">
    <location>
        <begin position="38"/>
        <end position="53"/>
    </location>
</feature>
<accession>A0AA39MMW0</accession>
<comment type="caution">
    <text evidence="2">The sequence shown here is derived from an EMBL/GenBank/DDBJ whole genome shotgun (WGS) entry which is preliminary data.</text>
</comment>
<dbReference type="GeneID" id="85353934"/>
<gene>
    <name evidence="2" type="ORF">EV420DRAFT_1486415</name>
</gene>
<name>A0AA39MMW0_ARMTA</name>
<dbReference type="AlphaFoldDB" id="A0AA39MMW0"/>
<proteinExistence type="predicted"/>
<dbReference type="RefSeq" id="XP_060323211.1">
    <property type="nucleotide sequence ID" value="XM_060470386.1"/>
</dbReference>
<sequence>MSHPSDQCVLDASGNLKPTTKIDFYFDKDDDPTAPTNPRHHCKKAKKNRKKNKQSVSQRIRLRQIGDEGGSAPQASKQTGPAKQKHRSLLWCIGNLGGSNTVKDLVLDLESKSWALKPALKHNKFWIDLVMQICAGKTYGFESGIWVLNPAGTQIPDSNPAGFGAQDLLSKSSTKSFTVFDPPKLPMHRSTISLVEHCWAKGMEKTNSGDPRPAI</sequence>
<evidence type="ECO:0000256" key="1">
    <source>
        <dbReference type="SAM" id="MobiDB-lite"/>
    </source>
</evidence>